<protein>
    <recommendedName>
        <fullName evidence="2">Glycosyltransferase RgtA/B/C/D-like domain-containing protein</fullName>
    </recommendedName>
</protein>
<feature type="transmembrane region" description="Helical" evidence="1">
    <location>
        <begin position="65"/>
        <end position="84"/>
    </location>
</feature>
<feature type="domain" description="Glycosyltransferase RgtA/B/C/D-like" evidence="2">
    <location>
        <begin position="48"/>
        <end position="205"/>
    </location>
</feature>
<feature type="transmembrane region" description="Helical" evidence="1">
    <location>
        <begin position="323"/>
        <end position="347"/>
    </location>
</feature>
<keyword evidence="1" id="KW-0472">Membrane</keyword>
<name>A0ABX1HNC7_9BACT</name>
<evidence type="ECO:0000313" key="3">
    <source>
        <dbReference type="EMBL" id="NKI91768.1"/>
    </source>
</evidence>
<evidence type="ECO:0000259" key="2">
    <source>
        <dbReference type="Pfam" id="PF13231"/>
    </source>
</evidence>
<dbReference type="EMBL" id="JAAVTK010000022">
    <property type="protein sequence ID" value="NKI91768.1"/>
    <property type="molecule type" value="Genomic_DNA"/>
</dbReference>
<feature type="transmembrane region" description="Helical" evidence="1">
    <location>
        <begin position="286"/>
        <end position="303"/>
    </location>
</feature>
<sequence>MNRRLPLAFALLKFVSGYFLISPQYDLHRDEYLYLTQGQHLAWGYLEVPPLIAAQGWVSMALGGGFFWVKFWPFLWGAATLYLVMRLAQRLGGGWFATALAGTCYLGTAFARLNLLFQPNSFEVVGFVFCLYWLVRYVQEERLRFLYLLGLGLGLGLLNKYTTLFFIAALGGALLLTPWRRLQLNRHFWGAAGLAGLLWLPNVAWQLWHGIPFLHHMQLLHDSQLVHVKAAEFWKMQLLMCIGAVWVWVPGLLALLLSRALRPYRAVGLVVVFGIGLQALLHGKDYYTLGYYPVLFSFGAWWWESRFKPLRQLNQPGALAWRPVVQAGLLGLPLLLLLPILPFIYPLRPPAAMAALRSRYAALGLYRWEDGQDHALPQDYADMRGWREMADKTWAAYQSLPAAVRAHTLIKCDNYGQASAINYYNRHRAMLLVHSFNGSFLYWYPVRPDWQAIIMIDDEPDPELITHFAACRPVARVRDPYAREQGTVISVGIKPDSEIISRANGEHRAALAEWEGPARLP</sequence>
<feature type="transmembrane region" description="Helical" evidence="1">
    <location>
        <begin position="91"/>
        <end position="111"/>
    </location>
</feature>
<evidence type="ECO:0000256" key="1">
    <source>
        <dbReference type="SAM" id="Phobius"/>
    </source>
</evidence>
<feature type="transmembrane region" description="Helical" evidence="1">
    <location>
        <begin position="263"/>
        <end position="281"/>
    </location>
</feature>
<reference evidence="3 4" key="1">
    <citation type="submission" date="2020-03" db="EMBL/GenBank/DDBJ databases">
        <title>Genomic Encyclopedia of Type Strains, Phase IV (KMG-V): Genome sequencing to study the core and pangenomes of soil and plant-associated prokaryotes.</title>
        <authorList>
            <person name="Whitman W."/>
        </authorList>
    </citation>
    <scope>NUCLEOTIDE SEQUENCE [LARGE SCALE GENOMIC DNA]</scope>
    <source>
        <strain evidence="3 4">1B</strain>
    </source>
</reference>
<evidence type="ECO:0000313" key="4">
    <source>
        <dbReference type="Proteomes" id="UP000717634"/>
    </source>
</evidence>
<keyword evidence="1" id="KW-1133">Transmembrane helix</keyword>
<feature type="transmembrane region" description="Helical" evidence="1">
    <location>
        <begin position="238"/>
        <end position="257"/>
    </location>
</feature>
<dbReference type="Pfam" id="PF13231">
    <property type="entry name" value="PMT_2"/>
    <property type="match status" value="1"/>
</dbReference>
<dbReference type="RefSeq" id="WP_168675320.1">
    <property type="nucleotide sequence ID" value="NZ_JAAVTK010000022.1"/>
</dbReference>
<keyword evidence="4" id="KW-1185">Reference proteome</keyword>
<organism evidence="3 4">
    <name type="scientific">Hymenobacter artigasi</name>
    <dbReference type="NCBI Taxonomy" id="2719616"/>
    <lineage>
        <taxon>Bacteria</taxon>
        <taxon>Pseudomonadati</taxon>
        <taxon>Bacteroidota</taxon>
        <taxon>Cytophagia</taxon>
        <taxon>Cytophagales</taxon>
        <taxon>Hymenobacteraceae</taxon>
        <taxon>Hymenobacter</taxon>
    </lineage>
</organism>
<feature type="transmembrane region" description="Helical" evidence="1">
    <location>
        <begin position="147"/>
        <end position="176"/>
    </location>
</feature>
<keyword evidence="1" id="KW-0812">Transmembrane</keyword>
<feature type="transmembrane region" description="Helical" evidence="1">
    <location>
        <begin position="188"/>
        <end position="208"/>
    </location>
</feature>
<dbReference type="Proteomes" id="UP000717634">
    <property type="component" value="Unassembled WGS sequence"/>
</dbReference>
<proteinExistence type="predicted"/>
<dbReference type="InterPro" id="IPR038731">
    <property type="entry name" value="RgtA/B/C-like"/>
</dbReference>
<comment type="caution">
    <text evidence="3">The sequence shown here is derived from an EMBL/GenBank/DDBJ whole genome shotgun (WGS) entry which is preliminary data.</text>
</comment>
<gene>
    <name evidence="3" type="ORF">HBN54_004390</name>
</gene>
<accession>A0ABX1HNC7</accession>